<accession>A0A077UJ62</accession>
<dbReference type="GO" id="GO:0032259">
    <property type="term" value="P:methylation"/>
    <property type="evidence" value="ECO:0007669"/>
    <property type="project" value="UniProtKB-KW"/>
</dbReference>
<dbReference type="Pfam" id="PF08241">
    <property type="entry name" value="Methyltransf_11"/>
    <property type="match status" value="1"/>
</dbReference>
<evidence type="ECO:0000313" key="4">
    <source>
        <dbReference type="Proteomes" id="UP000044616"/>
    </source>
</evidence>
<evidence type="ECO:0000259" key="2">
    <source>
        <dbReference type="Pfam" id="PF08241"/>
    </source>
</evidence>
<feature type="domain" description="Methyltransferase type 11" evidence="2">
    <location>
        <begin position="42"/>
        <end position="141"/>
    </location>
</feature>
<organism evidence="3 4">
    <name type="scientific">Staphylococcus schweitzeri</name>
    <dbReference type="NCBI Taxonomy" id="1654388"/>
    <lineage>
        <taxon>Bacteria</taxon>
        <taxon>Bacillati</taxon>
        <taxon>Bacillota</taxon>
        <taxon>Bacilli</taxon>
        <taxon>Bacillales</taxon>
        <taxon>Staphylococcaceae</taxon>
        <taxon>Staphylococcus</taxon>
    </lineage>
</organism>
<dbReference type="GO" id="GO:0008757">
    <property type="term" value="F:S-adenosylmethionine-dependent methyltransferase activity"/>
    <property type="evidence" value="ECO:0007669"/>
    <property type="project" value="InterPro"/>
</dbReference>
<reference evidence="3 4" key="1">
    <citation type="submission" date="2014-05" db="EMBL/GenBank/DDBJ databases">
        <authorList>
            <person name="Aslett A.Martin."/>
            <person name="De Silva Nishadi"/>
        </authorList>
    </citation>
    <scope>NUCLEOTIDE SEQUENCE [LARGE SCALE GENOMIC DNA]</scope>
</reference>
<evidence type="ECO:0000256" key="1">
    <source>
        <dbReference type="ARBA" id="ARBA00022679"/>
    </source>
</evidence>
<dbReference type="EMBL" id="CCEH01000002">
    <property type="protein sequence ID" value="CDR27103.1"/>
    <property type="molecule type" value="Genomic_DNA"/>
</dbReference>
<dbReference type="InterPro" id="IPR013216">
    <property type="entry name" value="Methyltransf_11"/>
</dbReference>
<dbReference type="AlphaFoldDB" id="A0A077UJ62"/>
<keyword evidence="1 3" id="KW-0808">Transferase</keyword>
<dbReference type="SUPFAM" id="SSF53335">
    <property type="entry name" value="S-adenosyl-L-methionine-dependent methyltransferases"/>
    <property type="match status" value="1"/>
</dbReference>
<dbReference type="PANTHER" id="PTHR44068">
    <property type="entry name" value="ZGC:194242"/>
    <property type="match status" value="1"/>
</dbReference>
<dbReference type="InterPro" id="IPR050447">
    <property type="entry name" value="Erg6_SMT_methyltransf"/>
</dbReference>
<keyword evidence="3" id="KW-0489">Methyltransferase</keyword>
<sequence>MSKEAGHTFLAKLGKTRLRPGGKAATDWLIQQGGFSEDTQVLEVACNMCTTSIYLAQTFGCHIQGVDINKKALELAKKKISAAGLESYIQVQQANAIKLPFDDNQFDIVLNEAMLTMLPITAKEKALREYYRVLKPGGILLTHDIAIINEIHATHVVKSLSAAINVNVSPQTKLGWLDLYYQAGFNDVYYHNGPMSLMTPKGLIYDEGIVGTLKIIKNALNKENRSMFGQMFKAMTKLRKDLNYITFVAKKQH</sequence>
<dbReference type="CDD" id="cd02440">
    <property type="entry name" value="AdoMet_MTases"/>
    <property type="match status" value="1"/>
</dbReference>
<dbReference type="PANTHER" id="PTHR44068:SF11">
    <property type="entry name" value="GERANYL DIPHOSPHATE 2-C-METHYLTRANSFERASE"/>
    <property type="match status" value="1"/>
</dbReference>
<evidence type="ECO:0000313" key="3">
    <source>
        <dbReference type="EMBL" id="CDR27103.1"/>
    </source>
</evidence>
<dbReference type="EC" id="2.1.1.-" evidence="3"/>
<dbReference type="InterPro" id="IPR029063">
    <property type="entry name" value="SAM-dependent_MTases_sf"/>
</dbReference>
<dbReference type="Gene3D" id="3.40.50.150">
    <property type="entry name" value="Vaccinia Virus protein VP39"/>
    <property type="match status" value="1"/>
</dbReference>
<dbReference type="RefSeq" id="WP_047448891.1">
    <property type="nucleotide sequence ID" value="NZ_CCEH01000002.1"/>
</dbReference>
<name>A0A077UJ62_9STAP</name>
<dbReference type="Proteomes" id="UP000044616">
    <property type="component" value="Unassembled WGS sequence"/>
</dbReference>
<protein>
    <submittedName>
        <fullName evidence="3">SAM-dependent methyltransferase</fullName>
        <ecNumber evidence="3">2.1.1.-</ecNumber>
    </submittedName>
</protein>
<proteinExistence type="predicted"/>
<gene>
    <name evidence="3" type="primary">ubiE_1</name>
    <name evidence="3" type="ORF">ERS140147_00357</name>
</gene>